<dbReference type="AlphaFoldDB" id="A0A0P0VFY3"/>
<dbReference type="InParanoid" id="A0A0P0VFY3"/>
<dbReference type="Proteomes" id="UP000059680">
    <property type="component" value="Chromosome 2"/>
</dbReference>
<organism evidence="2 3">
    <name type="scientific">Oryza sativa subsp. japonica</name>
    <name type="common">Rice</name>
    <dbReference type="NCBI Taxonomy" id="39947"/>
    <lineage>
        <taxon>Eukaryota</taxon>
        <taxon>Viridiplantae</taxon>
        <taxon>Streptophyta</taxon>
        <taxon>Embryophyta</taxon>
        <taxon>Tracheophyta</taxon>
        <taxon>Spermatophyta</taxon>
        <taxon>Magnoliopsida</taxon>
        <taxon>Liliopsida</taxon>
        <taxon>Poales</taxon>
        <taxon>Poaceae</taxon>
        <taxon>BOP clade</taxon>
        <taxon>Oryzoideae</taxon>
        <taxon>Oryzeae</taxon>
        <taxon>Oryzinae</taxon>
        <taxon>Oryza</taxon>
        <taxon>Oryza sativa</taxon>
    </lineage>
</organism>
<gene>
    <name evidence="2" type="ordered locus">Os02g0197950</name>
    <name evidence="2" type="ORF">OSNPB_020197950</name>
</gene>
<evidence type="ECO:0000313" key="3">
    <source>
        <dbReference type="Proteomes" id="UP000059680"/>
    </source>
</evidence>
<reference evidence="2 3" key="3">
    <citation type="journal article" date="2013" name="Rice">
        <title>Improvement of the Oryza sativa Nipponbare reference genome using next generation sequence and optical map data.</title>
        <authorList>
            <person name="Kawahara Y."/>
            <person name="de la Bastide M."/>
            <person name="Hamilton J.P."/>
            <person name="Kanamori H."/>
            <person name="McCombie W.R."/>
            <person name="Ouyang S."/>
            <person name="Schwartz D.C."/>
            <person name="Tanaka T."/>
            <person name="Wu J."/>
            <person name="Zhou S."/>
            <person name="Childs K.L."/>
            <person name="Davidson R.M."/>
            <person name="Lin H."/>
            <person name="Quesada-Ocampo L."/>
            <person name="Vaillancourt B."/>
            <person name="Sakai H."/>
            <person name="Lee S.S."/>
            <person name="Kim J."/>
            <person name="Numa H."/>
            <person name="Itoh T."/>
            <person name="Buell C.R."/>
            <person name="Matsumoto T."/>
        </authorList>
    </citation>
    <scope>NUCLEOTIDE SEQUENCE [LARGE SCALE GENOMIC DNA]</scope>
    <source>
        <strain evidence="3">cv. Nipponbare</strain>
    </source>
</reference>
<sequence length="109" mass="12012">MWVPGRPDDEIDELLNHGVHGARDLGVATASPQFLLLLLCRSFSPHPAQQRQRPRDRIPRIGSAGETPPGRARSRRPSPRGIRRGSRRSGARDARRSPRIPAGSAARRG</sequence>
<dbReference type="Gramene" id="Os02t0197950-00">
    <property type="protein sequence ID" value="Os02t0197950-00"/>
    <property type="gene ID" value="Os02g0197950"/>
</dbReference>
<reference evidence="2 3" key="2">
    <citation type="journal article" date="2013" name="Plant Cell Physiol.">
        <title>Rice Annotation Project Database (RAP-DB): an integrative and interactive database for rice genomics.</title>
        <authorList>
            <person name="Sakai H."/>
            <person name="Lee S.S."/>
            <person name="Tanaka T."/>
            <person name="Numa H."/>
            <person name="Kim J."/>
            <person name="Kawahara Y."/>
            <person name="Wakimoto H."/>
            <person name="Yang C.C."/>
            <person name="Iwamoto M."/>
            <person name="Abe T."/>
            <person name="Yamada Y."/>
            <person name="Muto A."/>
            <person name="Inokuchi H."/>
            <person name="Ikemura T."/>
            <person name="Matsumoto T."/>
            <person name="Sasaki T."/>
            <person name="Itoh T."/>
        </authorList>
    </citation>
    <scope>NUCLEOTIDE SEQUENCE [LARGE SCALE GENOMIC DNA]</scope>
    <source>
        <strain evidence="3">cv. Nipponbare</strain>
    </source>
</reference>
<feature type="compositionally biased region" description="Basic residues" evidence="1">
    <location>
        <begin position="72"/>
        <end position="89"/>
    </location>
</feature>
<keyword evidence="3" id="KW-1185">Reference proteome</keyword>
<name>A0A0P0VFY3_ORYSJ</name>
<evidence type="ECO:0000313" key="2">
    <source>
        <dbReference type="EMBL" id="BAS77476.1"/>
    </source>
</evidence>
<feature type="non-terminal residue" evidence="2">
    <location>
        <position position="109"/>
    </location>
</feature>
<dbReference type="PaxDb" id="39947-A0A0P0VFY3"/>
<evidence type="ECO:0000256" key="1">
    <source>
        <dbReference type="SAM" id="MobiDB-lite"/>
    </source>
</evidence>
<feature type="region of interest" description="Disordered" evidence="1">
    <location>
        <begin position="45"/>
        <end position="109"/>
    </location>
</feature>
<accession>A0A0P0VFY3</accession>
<proteinExistence type="predicted"/>
<dbReference type="EMBL" id="AP014958">
    <property type="protein sequence ID" value="BAS77476.1"/>
    <property type="molecule type" value="Genomic_DNA"/>
</dbReference>
<reference evidence="3" key="1">
    <citation type="journal article" date="2005" name="Nature">
        <title>The map-based sequence of the rice genome.</title>
        <authorList>
            <consortium name="International rice genome sequencing project (IRGSP)"/>
            <person name="Matsumoto T."/>
            <person name="Wu J."/>
            <person name="Kanamori H."/>
            <person name="Katayose Y."/>
            <person name="Fujisawa M."/>
            <person name="Namiki N."/>
            <person name="Mizuno H."/>
            <person name="Yamamoto K."/>
            <person name="Antonio B.A."/>
            <person name="Baba T."/>
            <person name="Sakata K."/>
            <person name="Nagamura Y."/>
            <person name="Aoki H."/>
            <person name="Arikawa K."/>
            <person name="Arita K."/>
            <person name="Bito T."/>
            <person name="Chiden Y."/>
            <person name="Fujitsuka N."/>
            <person name="Fukunaka R."/>
            <person name="Hamada M."/>
            <person name="Harada C."/>
            <person name="Hayashi A."/>
            <person name="Hijishita S."/>
            <person name="Honda M."/>
            <person name="Hosokawa S."/>
            <person name="Ichikawa Y."/>
            <person name="Idonuma A."/>
            <person name="Iijima M."/>
            <person name="Ikeda M."/>
            <person name="Ikeno M."/>
            <person name="Ito K."/>
            <person name="Ito S."/>
            <person name="Ito T."/>
            <person name="Ito Y."/>
            <person name="Ito Y."/>
            <person name="Iwabuchi A."/>
            <person name="Kamiya K."/>
            <person name="Karasawa W."/>
            <person name="Kurita K."/>
            <person name="Katagiri S."/>
            <person name="Kikuta A."/>
            <person name="Kobayashi H."/>
            <person name="Kobayashi N."/>
            <person name="Machita K."/>
            <person name="Maehara T."/>
            <person name="Masukawa M."/>
            <person name="Mizubayashi T."/>
            <person name="Mukai Y."/>
            <person name="Nagasaki H."/>
            <person name="Nagata Y."/>
            <person name="Naito S."/>
            <person name="Nakashima M."/>
            <person name="Nakama Y."/>
            <person name="Nakamichi Y."/>
            <person name="Nakamura M."/>
            <person name="Meguro A."/>
            <person name="Negishi M."/>
            <person name="Ohta I."/>
            <person name="Ohta T."/>
            <person name="Okamoto M."/>
            <person name="Ono N."/>
            <person name="Saji S."/>
            <person name="Sakaguchi M."/>
            <person name="Sakai K."/>
            <person name="Shibata M."/>
            <person name="Shimokawa T."/>
            <person name="Song J."/>
            <person name="Takazaki Y."/>
            <person name="Terasawa K."/>
            <person name="Tsugane M."/>
            <person name="Tsuji K."/>
            <person name="Ueda S."/>
            <person name="Waki K."/>
            <person name="Yamagata H."/>
            <person name="Yamamoto M."/>
            <person name="Yamamoto S."/>
            <person name="Yamane H."/>
            <person name="Yoshiki S."/>
            <person name="Yoshihara R."/>
            <person name="Yukawa K."/>
            <person name="Zhong H."/>
            <person name="Yano M."/>
            <person name="Yuan Q."/>
            <person name="Ouyang S."/>
            <person name="Liu J."/>
            <person name="Jones K.M."/>
            <person name="Gansberger K."/>
            <person name="Moffat K."/>
            <person name="Hill J."/>
            <person name="Bera J."/>
            <person name="Fadrosh D."/>
            <person name="Jin S."/>
            <person name="Johri S."/>
            <person name="Kim M."/>
            <person name="Overton L."/>
            <person name="Reardon M."/>
            <person name="Tsitrin T."/>
            <person name="Vuong H."/>
            <person name="Weaver B."/>
            <person name="Ciecko A."/>
            <person name="Tallon L."/>
            <person name="Jackson J."/>
            <person name="Pai G."/>
            <person name="Aken S.V."/>
            <person name="Utterback T."/>
            <person name="Reidmuller S."/>
            <person name="Feldblyum T."/>
            <person name="Hsiao J."/>
            <person name="Zismann V."/>
            <person name="Iobst S."/>
            <person name="de Vazeille A.R."/>
            <person name="Buell C.R."/>
            <person name="Ying K."/>
            <person name="Li Y."/>
            <person name="Lu T."/>
            <person name="Huang Y."/>
            <person name="Zhao Q."/>
            <person name="Feng Q."/>
            <person name="Zhang L."/>
            <person name="Zhu J."/>
            <person name="Weng Q."/>
            <person name="Mu J."/>
            <person name="Lu Y."/>
            <person name="Fan D."/>
            <person name="Liu Y."/>
            <person name="Guan J."/>
            <person name="Zhang Y."/>
            <person name="Yu S."/>
            <person name="Liu X."/>
            <person name="Zhang Y."/>
            <person name="Hong G."/>
            <person name="Han B."/>
            <person name="Choisne N."/>
            <person name="Demange N."/>
            <person name="Orjeda G."/>
            <person name="Samain S."/>
            <person name="Cattolico L."/>
            <person name="Pelletier E."/>
            <person name="Couloux A."/>
            <person name="Segurens B."/>
            <person name="Wincker P."/>
            <person name="D'Hont A."/>
            <person name="Scarpelli C."/>
            <person name="Weissenbach J."/>
            <person name="Salanoubat M."/>
            <person name="Quetier F."/>
            <person name="Yu Y."/>
            <person name="Kim H.R."/>
            <person name="Rambo T."/>
            <person name="Currie J."/>
            <person name="Collura K."/>
            <person name="Luo M."/>
            <person name="Yang T."/>
            <person name="Ammiraju J.S.S."/>
            <person name="Engler F."/>
            <person name="Soderlund C."/>
            <person name="Wing R.A."/>
            <person name="Palmer L.E."/>
            <person name="de la Bastide M."/>
            <person name="Spiegel L."/>
            <person name="Nascimento L."/>
            <person name="Zutavern T."/>
            <person name="O'Shaughnessy A."/>
            <person name="Dike S."/>
            <person name="Dedhia N."/>
            <person name="Preston R."/>
            <person name="Balija V."/>
            <person name="McCombie W.R."/>
            <person name="Chow T."/>
            <person name="Chen H."/>
            <person name="Chung M."/>
            <person name="Chen C."/>
            <person name="Shaw J."/>
            <person name="Wu H."/>
            <person name="Hsiao K."/>
            <person name="Chao Y."/>
            <person name="Chu M."/>
            <person name="Cheng C."/>
            <person name="Hour A."/>
            <person name="Lee P."/>
            <person name="Lin S."/>
            <person name="Lin Y."/>
            <person name="Liou J."/>
            <person name="Liu S."/>
            <person name="Hsing Y."/>
            <person name="Raghuvanshi S."/>
            <person name="Mohanty A."/>
            <person name="Bharti A.K."/>
            <person name="Gaur A."/>
            <person name="Gupta V."/>
            <person name="Kumar D."/>
            <person name="Ravi V."/>
            <person name="Vij S."/>
            <person name="Kapur A."/>
            <person name="Khurana P."/>
            <person name="Khurana P."/>
            <person name="Khurana J.P."/>
            <person name="Tyagi A.K."/>
            <person name="Gaikwad K."/>
            <person name="Singh A."/>
            <person name="Dalal V."/>
            <person name="Srivastava S."/>
            <person name="Dixit A."/>
            <person name="Pal A.K."/>
            <person name="Ghazi I.A."/>
            <person name="Yadav M."/>
            <person name="Pandit A."/>
            <person name="Bhargava A."/>
            <person name="Sureshbabu K."/>
            <person name="Batra K."/>
            <person name="Sharma T.R."/>
            <person name="Mohapatra T."/>
            <person name="Singh N.K."/>
            <person name="Messing J."/>
            <person name="Nelson A.B."/>
            <person name="Fuks G."/>
            <person name="Kavchok S."/>
            <person name="Keizer G."/>
            <person name="Linton E."/>
            <person name="Llaca V."/>
            <person name="Song R."/>
            <person name="Tanyolac B."/>
            <person name="Young S."/>
            <person name="Ho-Il K."/>
            <person name="Hahn J.H."/>
            <person name="Sangsakoo G."/>
            <person name="Vanavichit A."/>
            <person name="de Mattos Luiz.A.T."/>
            <person name="Zimmer P.D."/>
            <person name="Malone G."/>
            <person name="Dellagostin O."/>
            <person name="de Oliveira A.C."/>
            <person name="Bevan M."/>
            <person name="Bancroft I."/>
            <person name="Minx P."/>
            <person name="Cordum H."/>
            <person name="Wilson R."/>
            <person name="Cheng Z."/>
            <person name="Jin W."/>
            <person name="Jiang J."/>
            <person name="Leong S.A."/>
            <person name="Iwama H."/>
            <person name="Gojobori T."/>
            <person name="Itoh T."/>
            <person name="Niimura Y."/>
            <person name="Fujii Y."/>
            <person name="Habara T."/>
            <person name="Sakai H."/>
            <person name="Sato Y."/>
            <person name="Wilson G."/>
            <person name="Kumar K."/>
            <person name="McCouch S."/>
            <person name="Juretic N."/>
            <person name="Hoen D."/>
            <person name="Wright S."/>
            <person name="Bruskiewich R."/>
            <person name="Bureau T."/>
            <person name="Miyao A."/>
            <person name="Hirochika H."/>
            <person name="Nishikawa T."/>
            <person name="Kadowaki K."/>
            <person name="Sugiura M."/>
            <person name="Burr B."/>
            <person name="Sasaki T."/>
        </authorList>
    </citation>
    <scope>NUCLEOTIDE SEQUENCE [LARGE SCALE GENOMIC DNA]</scope>
    <source>
        <strain evidence="3">cv. Nipponbare</strain>
    </source>
</reference>
<protein>
    <submittedName>
        <fullName evidence="2">Os02g0197950 protein</fullName>
    </submittedName>
</protein>